<dbReference type="EMBL" id="UINC01075854">
    <property type="protein sequence ID" value="SVC14449.1"/>
    <property type="molecule type" value="Genomic_DNA"/>
</dbReference>
<protein>
    <recommendedName>
        <fullName evidence="5">Methyltransferase domain-containing protein</fullName>
    </recommendedName>
</protein>
<dbReference type="GO" id="GO:0032259">
    <property type="term" value="P:methylation"/>
    <property type="evidence" value="ECO:0007669"/>
    <property type="project" value="UniProtKB-KW"/>
</dbReference>
<evidence type="ECO:0000256" key="3">
    <source>
        <dbReference type="ARBA" id="ARBA00022691"/>
    </source>
</evidence>
<dbReference type="InterPro" id="IPR029063">
    <property type="entry name" value="SAM-dependent_MTases_sf"/>
</dbReference>
<dbReference type="Pfam" id="PF13649">
    <property type="entry name" value="Methyltransf_25"/>
    <property type="match status" value="1"/>
</dbReference>
<keyword evidence="3" id="KW-0949">S-adenosyl-L-methionine</keyword>
<dbReference type="AlphaFoldDB" id="A0A382JRS2"/>
<keyword evidence="1" id="KW-0489">Methyltransferase</keyword>
<dbReference type="PANTHER" id="PTHR43667:SF1">
    <property type="entry name" value="CYCLOPROPANE-FATTY-ACYL-PHOSPHOLIPID SYNTHASE"/>
    <property type="match status" value="1"/>
</dbReference>
<evidence type="ECO:0000256" key="4">
    <source>
        <dbReference type="ARBA" id="ARBA00023098"/>
    </source>
</evidence>
<dbReference type="Gene3D" id="3.40.50.150">
    <property type="entry name" value="Vaccinia Virus protein VP39"/>
    <property type="match status" value="1"/>
</dbReference>
<evidence type="ECO:0000256" key="1">
    <source>
        <dbReference type="ARBA" id="ARBA00022603"/>
    </source>
</evidence>
<name>A0A382JRS2_9ZZZZ</name>
<gene>
    <name evidence="6" type="ORF">METZ01_LOCUS267303</name>
</gene>
<reference evidence="6" key="1">
    <citation type="submission" date="2018-05" db="EMBL/GenBank/DDBJ databases">
        <authorList>
            <person name="Lanie J.A."/>
            <person name="Ng W.-L."/>
            <person name="Kazmierczak K.M."/>
            <person name="Andrzejewski T.M."/>
            <person name="Davidsen T.M."/>
            <person name="Wayne K.J."/>
            <person name="Tettelin H."/>
            <person name="Glass J.I."/>
            <person name="Rusch D."/>
            <person name="Podicherti R."/>
            <person name="Tsui H.-C.T."/>
            <person name="Winkler M.E."/>
        </authorList>
    </citation>
    <scope>NUCLEOTIDE SEQUENCE</scope>
</reference>
<dbReference type="PANTHER" id="PTHR43667">
    <property type="entry name" value="CYCLOPROPANE-FATTY-ACYL-PHOSPHOLIPID SYNTHASE"/>
    <property type="match status" value="1"/>
</dbReference>
<dbReference type="SUPFAM" id="SSF53335">
    <property type="entry name" value="S-adenosyl-L-methionine-dependent methyltransferases"/>
    <property type="match status" value="1"/>
</dbReference>
<feature type="domain" description="Methyltransferase" evidence="5">
    <location>
        <begin position="45"/>
        <end position="140"/>
    </location>
</feature>
<accession>A0A382JRS2</accession>
<dbReference type="GO" id="GO:0006629">
    <property type="term" value="P:lipid metabolic process"/>
    <property type="evidence" value="ECO:0007669"/>
    <property type="project" value="UniProtKB-KW"/>
</dbReference>
<keyword evidence="2" id="KW-0808">Transferase</keyword>
<dbReference type="CDD" id="cd02440">
    <property type="entry name" value="AdoMet_MTases"/>
    <property type="match status" value="1"/>
</dbReference>
<organism evidence="6">
    <name type="scientific">marine metagenome</name>
    <dbReference type="NCBI Taxonomy" id="408172"/>
    <lineage>
        <taxon>unclassified sequences</taxon>
        <taxon>metagenomes</taxon>
        <taxon>ecological metagenomes</taxon>
    </lineage>
</organism>
<evidence type="ECO:0000256" key="2">
    <source>
        <dbReference type="ARBA" id="ARBA00022679"/>
    </source>
</evidence>
<dbReference type="InterPro" id="IPR041698">
    <property type="entry name" value="Methyltransf_25"/>
</dbReference>
<sequence length="226" mass="26088">MSFDNKWDTEIYKNHAQVNRYPFDSVVSTVFRYFGSTKTRSDIKILELGCGTANNISFLAQEGFSAIGLDGSEHAIQLGRKLLKKKELNAELICQDFTKLSNFEDESFDMVIDRGSITHNRRKDIETTISDVHRVLKERGIFLSHIFSSKHSAVKYGKRLEDGTLHEFSGGFFVGHPMIFYFATDQDIIDLYESRFTMLSKLHNVSQEMLNEDDYRAMWNLVCQKN</sequence>
<evidence type="ECO:0000259" key="5">
    <source>
        <dbReference type="Pfam" id="PF13649"/>
    </source>
</evidence>
<dbReference type="GO" id="GO:0008168">
    <property type="term" value="F:methyltransferase activity"/>
    <property type="evidence" value="ECO:0007669"/>
    <property type="project" value="UniProtKB-KW"/>
</dbReference>
<dbReference type="InterPro" id="IPR050723">
    <property type="entry name" value="CFA/CMAS"/>
</dbReference>
<proteinExistence type="predicted"/>
<keyword evidence="4" id="KW-0443">Lipid metabolism</keyword>
<evidence type="ECO:0000313" key="6">
    <source>
        <dbReference type="EMBL" id="SVC14449.1"/>
    </source>
</evidence>